<dbReference type="HOGENOM" id="CLU_1431393_0_0_1"/>
<evidence type="ECO:0000256" key="1">
    <source>
        <dbReference type="SAM" id="MobiDB-lite"/>
    </source>
</evidence>
<sequence length="190" mass="21966">MLLGFQMLPDVDSDGEPTDELYSLGLNYENLPPEFRRSYDELSEDEKAYRDLTTKWIRESRENREKARACEILRKTTNQSEVRDLSKNCNEILREIKNNCDSILNMAEKSKQLVDELNKMLASSGISPQEQQKMINALKLQKKKLERSLTVITARKQAKPKPAKKVMPINPLLKNKKPITKEASKENDNK</sequence>
<dbReference type="InParanoid" id="T1I613"/>
<feature type="region of interest" description="Disordered" evidence="1">
    <location>
        <begin position="153"/>
        <end position="190"/>
    </location>
</feature>
<proteinExistence type="predicted"/>
<evidence type="ECO:0000313" key="3">
    <source>
        <dbReference type="Proteomes" id="UP000015103"/>
    </source>
</evidence>
<dbReference type="VEuPathDB" id="VectorBase:RPRC011732"/>
<name>T1I613_RHOPR</name>
<accession>T1I613</accession>
<dbReference type="Proteomes" id="UP000015103">
    <property type="component" value="Unassembled WGS sequence"/>
</dbReference>
<dbReference type="AlphaFoldDB" id="T1I613"/>
<organism evidence="2 3">
    <name type="scientific">Rhodnius prolixus</name>
    <name type="common">Triatomid bug</name>
    <dbReference type="NCBI Taxonomy" id="13249"/>
    <lineage>
        <taxon>Eukaryota</taxon>
        <taxon>Metazoa</taxon>
        <taxon>Ecdysozoa</taxon>
        <taxon>Arthropoda</taxon>
        <taxon>Hexapoda</taxon>
        <taxon>Insecta</taxon>
        <taxon>Pterygota</taxon>
        <taxon>Neoptera</taxon>
        <taxon>Paraneoptera</taxon>
        <taxon>Hemiptera</taxon>
        <taxon>Heteroptera</taxon>
        <taxon>Panheteroptera</taxon>
        <taxon>Cimicomorpha</taxon>
        <taxon>Reduviidae</taxon>
        <taxon>Triatominae</taxon>
        <taxon>Rhodnius</taxon>
    </lineage>
</organism>
<dbReference type="EnsemblMetazoa" id="RPRC011732-RA">
    <property type="protein sequence ID" value="RPRC011732-PA"/>
    <property type="gene ID" value="RPRC011732"/>
</dbReference>
<keyword evidence="3" id="KW-1185">Reference proteome</keyword>
<evidence type="ECO:0000313" key="2">
    <source>
        <dbReference type="EnsemblMetazoa" id="RPRC011732-PA"/>
    </source>
</evidence>
<dbReference type="EMBL" id="ACPB03008311">
    <property type="status" value="NOT_ANNOTATED_CDS"/>
    <property type="molecule type" value="Genomic_DNA"/>
</dbReference>
<reference evidence="2" key="1">
    <citation type="submission" date="2015-05" db="UniProtKB">
        <authorList>
            <consortium name="EnsemblMetazoa"/>
        </authorList>
    </citation>
    <scope>IDENTIFICATION</scope>
</reference>
<protein>
    <submittedName>
        <fullName evidence="2">Uncharacterized protein</fullName>
    </submittedName>
</protein>
<feature type="compositionally biased region" description="Basic and acidic residues" evidence="1">
    <location>
        <begin position="179"/>
        <end position="190"/>
    </location>
</feature>